<dbReference type="AlphaFoldDB" id="A0A085LSK5"/>
<feature type="signal peptide" evidence="1">
    <location>
        <begin position="1"/>
        <end position="39"/>
    </location>
</feature>
<feature type="chain" id="PRO_5001794720" description="Abnormal cell migration protein 18-like fibronectin type I domain-containing protein" evidence="1">
    <location>
        <begin position="40"/>
        <end position="372"/>
    </location>
</feature>
<sequence>MFTLNIHPSSSSSSLQRKMQWFALFLIALGCSQLSTVRSEKCLTKTSTSYYYEYSKIQVERVHWKYEQKERTVAIGCVLDSGENLSFGQIYRSSYFVLRCDKINDTAVVLTPLKCILNGKELEKGQQVQHRWFVYTCLEQRGRIGLEITGCVSDTGFIAKIGDTFSRKSFLFMCVGRGDQVIHKAVGCIINKQEVDIHKSVNIGKFWYRCSRYGNGGVQTEVMGCVDSVGRRIDAGARYHDLGFLFHCKEKEVGLTIVFAGCVAKEFGVTREFGFGESWYTKPVGSLSYRMVCQGNEKHVTVEVAECIANLDQGRKVLAVGQCDKYGDDRMFTCLKHESGAILARLTTIEQKVLDHKKFTTVDGQMCPMLEK</sequence>
<evidence type="ECO:0000313" key="4">
    <source>
        <dbReference type="Proteomes" id="UP000030764"/>
    </source>
</evidence>
<dbReference type="EMBL" id="KL363309">
    <property type="protein sequence ID" value="KFD47951.1"/>
    <property type="molecule type" value="Genomic_DNA"/>
</dbReference>
<organism evidence="3 4">
    <name type="scientific">Trichuris suis</name>
    <name type="common">pig whipworm</name>
    <dbReference type="NCBI Taxonomy" id="68888"/>
    <lineage>
        <taxon>Eukaryota</taxon>
        <taxon>Metazoa</taxon>
        <taxon>Ecdysozoa</taxon>
        <taxon>Nematoda</taxon>
        <taxon>Enoplea</taxon>
        <taxon>Dorylaimia</taxon>
        <taxon>Trichinellida</taxon>
        <taxon>Trichuridae</taxon>
        <taxon>Trichuris</taxon>
    </lineage>
</organism>
<name>A0A085LSK5_9BILA</name>
<dbReference type="InterPro" id="IPR055119">
    <property type="entry name" value="Mig18_Fn1"/>
</dbReference>
<keyword evidence="4" id="KW-1185">Reference proteome</keyword>
<dbReference type="Pfam" id="PF23003">
    <property type="entry name" value="Fn1_2"/>
    <property type="match status" value="2"/>
</dbReference>
<evidence type="ECO:0000256" key="1">
    <source>
        <dbReference type="SAM" id="SignalP"/>
    </source>
</evidence>
<evidence type="ECO:0000313" key="3">
    <source>
        <dbReference type="EMBL" id="KFD47951.1"/>
    </source>
</evidence>
<keyword evidence="1" id="KW-0732">Signal</keyword>
<feature type="domain" description="Abnormal cell migration protein 18-like fibronectin type I" evidence="2">
    <location>
        <begin position="114"/>
        <end position="181"/>
    </location>
</feature>
<protein>
    <recommendedName>
        <fullName evidence="2">Abnormal cell migration protein 18-like fibronectin type I domain-containing protein</fullName>
    </recommendedName>
</protein>
<reference evidence="3 4" key="1">
    <citation type="journal article" date="2014" name="Nat. Genet.">
        <title>Genome and transcriptome of the porcine whipworm Trichuris suis.</title>
        <authorList>
            <person name="Jex A.R."/>
            <person name="Nejsum P."/>
            <person name="Schwarz E.M."/>
            <person name="Hu L."/>
            <person name="Young N.D."/>
            <person name="Hall R.S."/>
            <person name="Korhonen P.K."/>
            <person name="Liao S."/>
            <person name="Thamsborg S."/>
            <person name="Xia J."/>
            <person name="Xu P."/>
            <person name="Wang S."/>
            <person name="Scheerlinck J.P."/>
            <person name="Hofmann A."/>
            <person name="Sternberg P.W."/>
            <person name="Wang J."/>
            <person name="Gasser R.B."/>
        </authorList>
    </citation>
    <scope>NUCLEOTIDE SEQUENCE [LARGE SCALE GENOMIC DNA]</scope>
    <source>
        <strain evidence="3">DCEP-RM93M</strain>
    </source>
</reference>
<feature type="domain" description="Abnormal cell migration protein 18-like fibronectin type I" evidence="2">
    <location>
        <begin position="186"/>
        <end position="252"/>
    </location>
</feature>
<dbReference type="InterPro" id="IPR040282">
    <property type="entry name" value="Mig-18-like"/>
</dbReference>
<accession>A0A085LSK5</accession>
<dbReference type="Proteomes" id="UP000030764">
    <property type="component" value="Unassembled WGS sequence"/>
</dbReference>
<evidence type="ECO:0000259" key="2">
    <source>
        <dbReference type="Pfam" id="PF23003"/>
    </source>
</evidence>
<dbReference type="PANTHER" id="PTHR35572">
    <property type="entry name" value="PROTEIN CBG04538-RELATED"/>
    <property type="match status" value="1"/>
</dbReference>
<proteinExistence type="predicted"/>
<gene>
    <name evidence="3" type="ORF">M513_11184</name>
</gene>